<reference evidence="1 2" key="1">
    <citation type="submission" date="2020-10" db="EMBL/GenBank/DDBJ databases">
        <title>Plant Genome Project.</title>
        <authorList>
            <person name="Zhang R.-G."/>
        </authorList>
    </citation>
    <scope>NUCLEOTIDE SEQUENCE [LARGE SCALE GENOMIC DNA]</scope>
    <source>
        <strain evidence="1">FAFU-HL-1</strain>
        <tissue evidence="1">Leaf</tissue>
    </source>
</reference>
<dbReference type="EMBL" id="JADGMS010000012">
    <property type="protein sequence ID" value="KAF9671062.1"/>
    <property type="molecule type" value="Genomic_DNA"/>
</dbReference>
<name>A0A835MLJ2_9ROSI</name>
<dbReference type="InterPro" id="IPR032675">
    <property type="entry name" value="LRR_dom_sf"/>
</dbReference>
<organism evidence="1 2">
    <name type="scientific">Salix dunnii</name>
    <dbReference type="NCBI Taxonomy" id="1413687"/>
    <lineage>
        <taxon>Eukaryota</taxon>
        <taxon>Viridiplantae</taxon>
        <taxon>Streptophyta</taxon>
        <taxon>Embryophyta</taxon>
        <taxon>Tracheophyta</taxon>
        <taxon>Spermatophyta</taxon>
        <taxon>Magnoliopsida</taxon>
        <taxon>eudicotyledons</taxon>
        <taxon>Gunneridae</taxon>
        <taxon>Pentapetalae</taxon>
        <taxon>rosids</taxon>
        <taxon>fabids</taxon>
        <taxon>Malpighiales</taxon>
        <taxon>Salicaceae</taxon>
        <taxon>Saliceae</taxon>
        <taxon>Salix</taxon>
    </lineage>
</organism>
<gene>
    <name evidence="1" type="ORF">SADUNF_Sadunf12G0007700</name>
</gene>
<comment type="caution">
    <text evidence="1">The sequence shown here is derived from an EMBL/GenBank/DDBJ whole genome shotgun (WGS) entry which is preliminary data.</text>
</comment>
<sequence length="88" mass="10013">MAKGFLTDLESLDLSLNLLGRRIPMQLGDLAFLAVLNPSKGLYLVESRSACLMQAHLKETWVYVDFQRQKFATGRGTTIVNIKISRWR</sequence>
<evidence type="ECO:0000313" key="2">
    <source>
        <dbReference type="Proteomes" id="UP000657918"/>
    </source>
</evidence>
<protein>
    <submittedName>
        <fullName evidence="1">Uncharacterized protein</fullName>
    </submittedName>
</protein>
<keyword evidence="2" id="KW-1185">Reference proteome</keyword>
<dbReference type="Gene3D" id="3.80.10.10">
    <property type="entry name" value="Ribonuclease Inhibitor"/>
    <property type="match status" value="1"/>
</dbReference>
<evidence type="ECO:0000313" key="1">
    <source>
        <dbReference type="EMBL" id="KAF9671062.1"/>
    </source>
</evidence>
<dbReference type="Proteomes" id="UP000657918">
    <property type="component" value="Unassembled WGS sequence"/>
</dbReference>
<dbReference type="AlphaFoldDB" id="A0A835MLJ2"/>
<accession>A0A835MLJ2</accession>
<proteinExistence type="predicted"/>